<proteinExistence type="predicted"/>
<evidence type="ECO:0000313" key="1">
    <source>
        <dbReference type="Proteomes" id="UP000887565"/>
    </source>
</evidence>
<accession>A0A915INT4</accession>
<dbReference type="WBParaSite" id="nRc.2.0.1.t15098-RA">
    <property type="protein sequence ID" value="nRc.2.0.1.t15098-RA"/>
    <property type="gene ID" value="nRc.2.0.1.g15098"/>
</dbReference>
<dbReference type="Proteomes" id="UP000887565">
    <property type="component" value="Unplaced"/>
</dbReference>
<organism evidence="1 2">
    <name type="scientific">Romanomermis culicivorax</name>
    <name type="common">Nematode worm</name>
    <dbReference type="NCBI Taxonomy" id="13658"/>
    <lineage>
        <taxon>Eukaryota</taxon>
        <taxon>Metazoa</taxon>
        <taxon>Ecdysozoa</taxon>
        <taxon>Nematoda</taxon>
        <taxon>Enoplea</taxon>
        <taxon>Dorylaimia</taxon>
        <taxon>Mermithida</taxon>
        <taxon>Mermithoidea</taxon>
        <taxon>Mermithidae</taxon>
        <taxon>Romanomermis</taxon>
    </lineage>
</organism>
<keyword evidence="1" id="KW-1185">Reference proteome</keyword>
<sequence length="240" mass="26086">MTEYISPLHSKAKIQCCLEALKNPPPLTKFKVPLPSALLMGVEQIILKSSTTTRTTTLLPTMTSTSVSSMTVTPASVITTSTGATTSTANTEPRLVITTIPILGALPPASGVLQAEPQLPSQASTLPNYIHFCTTNSPHSIMLATLHYPPRIDLNVEFFSPCTLHEMVLINFFSRLGTCITMALHVHATNALLSIYQYFPHKLLPNLTTATLILQWVVGILAEELSCINTVQTTHFALFL</sequence>
<name>A0A915INT4_ROMCU</name>
<evidence type="ECO:0000313" key="2">
    <source>
        <dbReference type="WBParaSite" id="nRc.2.0.1.t15098-RA"/>
    </source>
</evidence>
<reference evidence="2" key="1">
    <citation type="submission" date="2022-11" db="UniProtKB">
        <authorList>
            <consortium name="WormBaseParasite"/>
        </authorList>
    </citation>
    <scope>IDENTIFICATION</scope>
</reference>
<protein>
    <submittedName>
        <fullName evidence="2">Uncharacterized protein</fullName>
    </submittedName>
</protein>
<dbReference type="AlphaFoldDB" id="A0A915INT4"/>